<dbReference type="AlphaFoldDB" id="A0AAW6LYU6"/>
<keyword evidence="1" id="KW-0812">Transmembrane</keyword>
<reference evidence="2" key="1">
    <citation type="submission" date="2023-02" db="EMBL/GenBank/DDBJ databases">
        <title>A novel hydrolase synthesized by Rhodococcus erythropolis HQ is responsible for the detoxification of Zearalenone.</title>
        <authorList>
            <person name="Hu J."/>
            <person name="Xu J."/>
        </authorList>
    </citation>
    <scope>NUCLEOTIDE SEQUENCE</scope>
    <source>
        <strain evidence="2">HQ</strain>
    </source>
</reference>
<comment type="caution">
    <text evidence="2">The sequence shown here is derived from an EMBL/GenBank/DDBJ whole genome shotgun (WGS) entry which is preliminary data.</text>
</comment>
<gene>
    <name evidence="2" type="ORF">PXH69_30575</name>
</gene>
<evidence type="ECO:0000256" key="1">
    <source>
        <dbReference type="SAM" id="Phobius"/>
    </source>
</evidence>
<dbReference type="Proteomes" id="UP001217325">
    <property type="component" value="Unassembled WGS sequence"/>
</dbReference>
<keyword evidence="1" id="KW-1133">Transmembrane helix</keyword>
<evidence type="ECO:0000313" key="3">
    <source>
        <dbReference type="Proteomes" id="UP001217325"/>
    </source>
</evidence>
<protein>
    <submittedName>
        <fullName evidence="2">Uncharacterized protein</fullName>
    </submittedName>
</protein>
<evidence type="ECO:0000313" key="2">
    <source>
        <dbReference type="EMBL" id="MDE8649325.1"/>
    </source>
</evidence>
<name>A0AAW6LYU6_RHOSG</name>
<proteinExistence type="predicted"/>
<dbReference type="RefSeq" id="WP_275232846.1">
    <property type="nucleotide sequence ID" value="NZ_JARDXE010000026.1"/>
</dbReference>
<organism evidence="2 3">
    <name type="scientific">Rhodococcus qingshengii</name>
    <dbReference type="NCBI Taxonomy" id="334542"/>
    <lineage>
        <taxon>Bacteria</taxon>
        <taxon>Bacillati</taxon>
        <taxon>Actinomycetota</taxon>
        <taxon>Actinomycetes</taxon>
        <taxon>Mycobacteriales</taxon>
        <taxon>Nocardiaceae</taxon>
        <taxon>Rhodococcus</taxon>
        <taxon>Rhodococcus erythropolis group</taxon>
    </lineage>
</organism>
<dbReference type="EMBL" id="JARDXE010000026">
    <property type="protein sequence ID" value="MDE8649325.1"/>
    <property type="molecule type" value="Genomic_DNA"/>
</dbReference>
<sequence length="80" mass="8322">MDISDAIAPIIQAQPTASFVLIAAISLVVVAVFVRVVLFMVAAVSTQDPTMYDRIIGLIRVSRGAGRPEPDEGPSAAPGT</sequence>
<accession>A0AAW6LYU6</accession>
<feature type="transmembrane region" description="Helical" evidence="1">
    <location>
        <begin position="20"/>
        <end position="44"/>
    </location>
</feature>
<keyword evidence="1" id="KW-0472">Membrane</keyword>